<dbReference type="InterPro" id="IPR024160">
    <property type="entry name" value="BIN3_SAM-bd_dom"/>
</dbReference>
<dbReference type="PROSITE" id="PS51515">
    <property type="entry name" value="BIN3_SAM"/>
    <property type="match status" value="1"/>
</dbReference>
<sequence length="428" mass="48514">MSFHPLPYAKRNKITSGKPTLDPAAPREASFHHFQHQHREADRRQTSSSAADKASRSSPSRSSQRTRNKGSSNWSRSSQPIYGNYVNYYTKRDGGQLTLLDPRLALCDPSWFTDKRVLDVGCNAGKVTIEVGQHFQARSVTGVDIDPQLIKQSERARKFRHCTTVRLVATSTGPYSRVQSFTVDLAWSRQSPLAELIEKASEHRLIPNHSNRPAPPAKPDPRHFPLSMPRMLGFLPVPRDHLIEWVEQSVEHPSGAARGRGQEQEDDGRRGKRRKMAPPKEVRTFPTNVRFRTADWPVDGADEDRKGYDTILAFSVTKWIHLHTLNSGLLAFFTRCYNALLPGGRLILEPQPFSSYAPSARYVDELKANLQLMKEEGEFRGWRAEDGDFEKVLLEQIGFERVDKLGNTGKDGFRRPIEVYVKSGGSWL</sequence>
<evidence type="ECO:0000259" key="8">
    <source>
        <dbReference type="PROSITE" id="PS51515"/>
    </source>
</evidence>
<dbReference type="InterPro" id="IPR039772">
    <property type="entry name" value="Bin3-like"/>
</dbReference>
<comment type="similarity">
    <text evidence="1 6">Belongs to the methyltransferase superfamily.</text>
</comment>
<evidence type="ECO:0000256" key="2">
    <source>
        <dbReference type="ARBA" id="ARBA00022603"/>
    </source>
</evidence>
<dbReference type="CDD" id="cd02440">
    <property type="entry name" value="AdoMet_MTases"/>
    <property type="match status" value="1"/>
</dbReference>
<dbReference type="Pfam" id="PF06859">
    <property type="entry name" value="Bin3"/>
    <property type="match status" value="1"/>
</dbReference>
<evidence type="ECO:0000313" key="10">
    <source>
        <dbReference type="Proteomes" id="UP000249464"/>
    </source>
</evidence>
<dbReference type="GO" id="GO:0008173">
    <property type="term" value="F:RNA methyltransferase activity"/>
    <property type="evidence" value="ECO:0007669"/>
    <property type="project" value="UniProtKB-UniRule"/>
</dbReference>
<dbReference type="PANTHER" id="PTHR12315">
    <property type="entry name" value="BICOID-INTERACTING PROTEIN RELATED"/>
    <property type="match status" value="1"/>
</dbReference>
<protein>
    <recommendedName>
        <fullName evidence="6">RNA methyltransferase</fullName>
        <ecNumber evidence="6">2.1.1.-</ecNumber>
    </recommendedName>
</protein>
<gene>
    <name evidence="9" type="primary">BQ5605_C005g03329</name>
    <name evidence="9" type="ORF">BQ5605_C005G03329</name>
</gene>
<name>A0A2X0MEI5_9BASI</name>
<keyword evidence="3 6" id="KW-0808">Transferase</keyword>
<organism evidence="9 10">
    <name type="scientific">Microbotryum silenes-dioicae</name>
    <dbReference type="NCBI Taxonomy" id="796604"/>
    <lineage>
        <taxon>Eukaryota</taxon>
        <taxon>Fungi</taxon>
        <taxon>Dikarya</taxon>
        <taxon>Basidiomycota</taxon>
        <taxon>Pucciniomycotina</taxon>
        <taxon>Microbotryomycetes</taxon>
        <taxon>Microbotryales</taxon>
        <taxon>Microbotryaceae</taxon>
        <taxon>Microbotryum</taxon>
    </lineage>
</organism>
<dbReference type="GO" id="GO:0008171">
    <property type="term" value="F:O-methyltransferase activity"/>
    <property type="evidence" value="ECO:0007669"/>
    <property type="project" value="UniProtKB-UniRule"/>
</dbReference>
<feature type="compositionally biased region" description="Basic and acidic residues" evidence="7">
    <location>
        <begin position="260"/>
        <end position="269"/>
    </location>
</feature>
<dbReference type="EMBL" id="FQNC01000047">
    <property type="protein sequence ID" value="SGY73949.1"/>
    <property type="molecule type" value="Genomic_DNA"/>
</dbReference>
<keyword evidence="4 5" id="KW-0949">S-adenosyl-L-methionine</keyword>
<feature type="compositionally biased region" description="Low complexity" evidence="7">
    <location>
        <begin position="47"/>
        <end position="65"/>
    </location>
</feature>
<evidence type="ECO:0000256" key="3">
    <source>
        <dbReference type="ARBA" id="ARBA00022679"/>
    </source>
</evidence>
<dbReference type="Gene3D" id="3.40.50.150">
    <property type="entry name" value="Vaccinia Virus protein VP39"/>
    <property type="match status" value="1"/>
</dbReference>
<dbReference type="InterPro" id="IPR010675">
    <property type="entry name" value="Bin3_C"/>
</dbReference>
<accession>A0A2X0MEI5</accession>
<dbReference type="GO" id="GO:0032259">
    <property type="term" value="P:methylation"/>
    <property type="evidence" value="ECO:0007669"/>
    <property type="project" value="UniProtKB-KW"/>
</dbReference>
<dbReference type="STRING" id="796604.A0A2X0MEI5"/>
<evidence type="ECO:0000256" key="5">
    <source>
        <dbReference type="PROSITE-ProRule" id="PRU00848"/>
    </source>
</evidence>
<dbReference type="PANTHER" id="PTHR12315:SF0">
    <property type="entry name" value="7SK SNRNA METHYLPHOSPHATE CAPPING ENZYME"/>
    <property type="match status" value="1"/>
</dbReference>
<dbReference type="Proteomes" id="UP000249464">
    <property type="component" value="Unassembled WGS sequence"/>
</dbReference>
<reference evidence="9 10" key="1">
    <citation type="submission" date="2016-11" db="EMBL/GenBank/DDBJ databases">
        <authorList>
            <person name="Jaros S."/>
            <person name="Januszkiewicz K."/>
            <person name="Wedrychowicz H."/>
        </authorList>
    </citation>
    <scope>NUCLEOTIDE SEQUENCE [LARGE SCALE GENOMIC DNA]</scope>
</reference>
<dbReference type="SUPFAM" id="SSF53335">
    <property type="entry name" value="S-adenosyl-L-methionine-dependent methyltransferases"/>
    <property type="match status" value="2"/>
</dbReference>
<dbReference type="InterPro" id="IPR041698">
    <property type="entry name" value="Methyltransf_25"/>
</dbReference>
<evidence type="ECO:0000256" key="6">
    <source>
        <dbReference type="RuleBase" id="RU367087"/>
    </source>
</evidence>
<feature type="domain" description="Bin3-type SAM" evidence="8">
    <location>
        <begin position="101"/>
        <end position="425"/>
    </location>
</feature>
<keyword evidence="10" id="KW-1185">Reference proteome</keyword>
<proteinExistence type="inferred from homology"/>
<evidence type="ECO:0000313" key="9">
    <source>
        <dbReference type="EMBL" id="SGY73949.1"/>
    </source>
</evidence>
<dbReference type="Pfam" id="PF13649">
    <property type="entry name" value="Methyltransf_25"/>
    <property type="match status" value="1"/>
</dbReference>
<dbReference type="EC" id="2.1.1.-" evidence="6"/>
<keyword evidence="2 6" id="KW-0489">Methyltransferase</keyword>
<evidence type="ECO:0000256" key="7">
    <source>
        <dbReference type="SAM" id="MobiDB-lite"/>
    </source>
</evidence>
<dbReference type="GO" id="GO:0040031">
    <property type="term" value="P:snRNA modification"/>
    <property type="evidence" value="ECO:0007669"/>
    <property type="project" value="TreeGrafter"/>
</dbReference>
<feature type="region of interest" description="Disordered" evidence="7">
    <location>
        <begin position="1"/>
        <end position="76"/>
    </location>
</feature>
<dbReference type="InterPro" id="IPR029063">
    <property type="entry name" value="SAM-dependent_MTases_sf"/>
</dbReference>
<dbReference type="AlphaFoldDB" id="A0A2X0MEI5"/>
<dbReference type="GO" id="GO:0017069">
    <property type="term" value="F:snRNA binding"/>
    <property type="evidence" value="ECO:0007669"/>
    <property type="project" value="TreeGrafter"/>
</dbReference>
<feature type="region of interest" description="Disordered" evidence="7">
    <location>
        <begin position="250"/>
        <end position="281"/>
    </location>
</feature>
<evidence type="ECO:0000256" key="4">
    <source>
        <dbReference type="ARBA" id="ARBA00022691"/>
    </source>
</evidence>
<evidence type="ECO:0000256" key="1">
    <source>
        <dbReference type="ARBA" id="ARBA00008361"/>
    </source>
</evidence>